<keyword evidence="7" id="KW-1185">Reference proteome</keyword>
<name>A0ABW5DN43_9PROT</name>
<dbReference type="PANTHER" id="PTHR11592">
    <property type="entry name" value="GLUTATHIONE PEROXIDASE"/>
    <property type="match status" value="1"/>
</dbReference>
<evidence type="ECO:0000256" key="2">
    <source>
        <dbReference type="ARBA" id="ARBA00022559"/>
    </source>
</evidence>
<evidence type="ECO:0000256" key="4">
    <source>
        <dbReference type="RuleBase" id="RU000499"/>
    </source>
</evidence>
<proteinExistence type="inferred from homology"/>
<evidence type="ECO:0000256" key="3">
    <source>
        <dbReference type="ARBA" id="ARBA00023002"/>
    </source>
</evidence>
<keyword evidence="2 4" id="KW-0575">Peroxidase</keyword>
<comment type="caution">
    <text evidence="6">The sequence shown here is derived from an EMBL/GenBank/DDBJ whole genome shotgun (WGS) entry which is preliminary data.</text>
</comment>
<organism evidence="6 7">
    <name type="scientific">Lacibacterium aquatile</name>
    <dbReference type="NCBI Taxonomy" id="1168082"/>
    <lineage>
        <taxon>Bacteria</taxon>
        <taxon>Pseudomonadati</taxon>
        <taxon>Pseudomonadota</taxon>
        <taxon>Alphaproteobacteria</taxon>
        <taxon>Rhodospirillales</taxon>
        <taxon>Rhodospirillaceae</taxon>
    </lineage>
</organism>
<reference evidence="7" key="1">
    <citation type="journal article" date="2019" name="Int. J. Syst. Evol. Microbiol.">
        <title>The Global Catalogue of Microorganisms (GCM) 10K type strain sequencing project: providing services to taxonomists for standard genome sequencing and annotation.</title>
        <authorList>
            <consortium name="The Broad Institute Genomics Platform"/>
            <consortium name="The Broad Institute Genome Sequencing Center for Infectious Disease"/>
            <person name="Wu L."/>
            <person name="Ma J."/>
        </authorList>
    </citation>
    <scope>NUCLEOTIDE SEQUENCE [LARGE SCALE GENOMIC DNA]</scope>
    <source>
        <strain evidence="7">CGMCC 1.19062</strain>
    </source>
</reference>
<feature type="domain" description="Thioredoxin" evidence="5">
    <location>
        <begin position="10"/>
        <end position="171"/>
    </location>
</feature>
<sequence>MMGSLFAPKTVQAGSAHDFSFKTIDGQPMPLAQYKGKAVLVVNTASQCGFTKQYDGLQALYEKYKDKGLIVLGVPSNDFGGQEPGTAEEIKDFCETNFSVDFPLADKQVVSGDDAHPFYKWAGEQVGVAGRPRWNFHKYLIAPDGHLADWFSTVTDPGSDKVTAAVEKLLPAS</sequence>
<evidence type="ECO:0000256" key="1">
    <source>
        <dbReference type="ARBA" id="ARBA00006926"/>
    </source>
</evidence>
<dbReference type="PANTHER" id="PTHR11592:SF78">
    <property type="entry name" value="GLUTATHIONE PEROXIDASE"/>
    <property type="match status" value="1"/>
</dbReference>
<dbReference type="Pfam" id="PF00255">
    <property type="entry name" value="GSHPx"/>
    <property type="match status" value="1"/>
</dbReference>
<dbReference type="SUPFAM" id="SSF52833">
    <property type="entry name" value="Thioredoxin-like"/>
    <property type="match status" value="1"/>
</dbReference>
<protein>
    <recommendedName>
        <fullName evidence="4">Glutathione peroxidase</fullName>
    </recommendedName>
</protein>
<dbReference type="PROSITE" id="PS00460">
    <property type="entry name" value="GLUTATHIONE_PEROXID_1"/>
    <property type="match status" value="1"/>
</dbReference>
<dbReference type="InterPro" id="IPR000889">
    <property type="entry name" value="Glutathione_peroxidase"/>
</dbReference>
<gene>
    <name evidence="6" type="ORF">ACFSM5_05940</name>
</gene>
<dbReference type="EMBL" id="JBHUIP010000004">
    <property type="protein sequence ID" value="MFD2262422.1"/>
    <property type="molecule type" value="Genomic_DNA"/>
</dbReference>
<evidence type="ECO:0000313" key="7">
    <source>
        <dbReference type="Proteomes" id="UP001597295"/>
    </source>
</evidence>
<dbReference type="PRINTS" id="PR01011">
    <property type="entry name" value="GLUTPROXDASE"/>
</dbReference>
<dbReference type="CDD" id="cd00340">
    <property type="entry name" value="GSH_Peroxidase"/>
    <property type="match status" value="1"/>
</dbReference>
<keyword evidence="3 4" id="KW-0560">Oxidoreductase</keyword>
<dbReference type="Proteomes" id="UP001597295">
    <property type="component" value="Unassembled WGS sequence"/>
</dbReference>
<evidence type="ECO:0000313" key="6">
    <source>
        <dbReference type="EMBL" id="MFD2262422.1"/>
    </source>
</evidence>
<dbReference type="Gene3D" id="3.40.30.10">
    <property type="entry name" value="Glutaredoxin"/>
    <property type="match status" value="1"/>
</dbReference>
<dbReference type="InterPro" id="IPR036249">
    <property type="entry name" value="Thioredoxin-like_sf"/>
</dbReference>
<dbReference type="PROSITE" id="PS51355">
    <property type="entry name" value="GLUTATHIONE_PEROXID_3"/>
    <property type="match status" value="1"/>
</dbReference>
<comment type="similarity">
    <text evidence="1 4">Belongs to the glutathione peroxidase family.</text>
</comment>
<dbReference type="GO" id="GO:0004601">
    <property type="term" value="F:peroxidase activity"/>
    <property type="evidence" value="ECO:0007669"/>
    <property type="project" value="UniProtKB-KW"/>
</dbReference>
<evidence type="ECO:0000259" key="5">
    <source>
        <dbReference type="PROSITE" id="PS51352"/>
    </source>
</evidence>
<dbReference type="InterPro" id="IPR013766">
    <property type="entry name" value="Thioredoxin_domain"/>
</dbReference>
<accession>A0ABW5DN43</accession>
<dbReference type="PIRSF" id="PIRSF000303">
    <property type="entry name" value="Glutathion_perox"/>
    <property type="match status" value="1"/>
</dbReference>
<dbReference type="InterPro" id="IPR029759">
    <property type="entry name" value="GPX_AS"/>
</dbReference>
<dbReference type="PROSITE" id="PS51352">
    <property type="entry name" value="THIOREDOXIN_2"/>
    <property type="match status" value="1"/>
</dbReference>